<evidence type="ECO:0000256" key="3">
    <source>
        <dbReference type="ARBA" id="ARBA00022448"/>
    </source>
</evidence>
<evidence type="ECO:0000256" key="5">
    <source>
        <dbReference type="SAM" id="MobiDB-lite"/>
    </source>
</evidence>
<feature type="signal peptide" evidence="6">
    <location>
        <begin position="1"/>
        <end position="25"/>
    </location>
</feature>
<keyword evidence="3" id="KW-0813">Transport</keyword>
<comment type="subcellular location">
    <subcellularLocation>
        <location evidence="1">Cell envelope</location>
    </subcellularLocation>
</comment>
<keyword evidence="9" id="KW-1185">Reference proteome</keyword>
<dbReference type="InterPro" id="IPR006311">
    <property type="entry name" value="TAT_signal"/>
</dbReference>
<reference evidence="8" key="1">
    <citation type="submission" date="2021-01" db="EMBL/GenBank/DDBJ databases">
        <title>Whole genome shotgun sequence of Planosporangium mesophilum NBRC 109066.</title>
        <authorList>
            <person name="Komaki H."/>
            <person name="Tamura T."/>
        </authorList>
    </citation>
    <scope>NUCLEOTIDE SEQUENCE</scope>
    <source>
        <strain evidence="8">NBRC 109066</strain>
    </source>
</reference>
<dbReference type="Gene3D" id="3.40.190.10">
    <property type="entry name" value="Periplasmic binding protein-like II"/>
    <property type="match status" value="1"/>
</dbReference>
<dbReference type="GO" id="GO:0043190">
    <property type="term" value="C:ATP-binding cassette (ABC) transporter complex"/>
    <property type="evidence" value="ECO:0007669"/>
    <property type="project" value="InterPro"/>
</dbReference>
<dbReference type="GO" id="GO:1904680">
    <property type="term" value="F:peptide transmembrane transporter activity"/>
    <property type="evidence" value="ECO:0007669"/>
    <property type="project" value="TreeGrafter"/>
</dbReference>
<organism evidence="8 9">
    <name type="scientific">Planosporangium mesophilum</name>
    <dbReference type="NCBI Taxonomy" id="689768"/>
    <lineage>
        <taxon>Bacteria</taxon>
        <taxon>Bacillati</taxon>
        <taxon>Actinomycetota</taxon>
        <taxon>Actinomycetes</taxon>
        <taxon>Micromonosporales</taxon>
        <taxon>Micromonosporaceae</taxon>
        <taxon>Planosporangium</taxon>
    </lineage>
</organism>
<dbReference type="EMBL" id="BOON01000019">
    <property type="protein sequence ID" value="GII22741.1"/>
    <property type="molecule type" value="Genomic_DNA"/>
</dbReference>
<sequence>MDLPQVSRRTLLQGALGAGALSALAACGGGSSSGKSSGNKTLVYADSDTPPSFDTDTGGAVDTGESIVANCYGGDVFGFNKVSGPNGVLIADMLARGTKGGIDMGFAESVDVSDDLRTYTVHLRSGVKSALGNTLTADDVVWSYQRSLALKQTGAFMTNAMGITDPSQITKVDASTVRFSLPSPSPIFLKVNAAKLYAGLFDSVAAKAHATAQDPWARDWLSQNTAGFGPYTVKSMQKGRFVNLEANPNYFKGAPAYSKVVWNAVPTSANRMALLQGNDADIAVKLTPPQLKQAQAAKLKVTSYQANQIKSMQLNTKYGPLGDYRVRQAIAYAMPYEDILSSVYLGTATAVRSPLPSSYPGYTDEYWSYSTNMDKARALLRDAGVSGFKLTLSYETTNYDDPLIAPIVKAALGDLGITVELEGLPQATFSEKLYSRKGQAYLVTNWPFVADPGYALGVYWKSTAFNNVGAWSNAEFDKLVDQMLVEAADERRYALAKTAQEIYMREQPWVLLANPGWHVAHSAGVSGLTWYPNNGVRFEDIKPA</sequence>
<dbReference type="Proteomes" id="UP000599074">
    <property type="component" value="Unassembled WGS sequence"/>
</dbReference>
<accession>A0A8J3TC13</accession>
<dbReference type="AlphaFoldDB" id="A0A8J3TC13"/>
<comment type="similarity">
    <text evidence="2">Belongs to the bacterial solute-binding protein 5 family.</text>
</comment>
<evidence type="ECO:0000313" key="8">
    <source>
        <dbReference type="EMBL" id="GII22741.1"/>
    </source>
</evidence>
<dbReference type="InterPro" id="IPR039424">
    <property type="entry name" value="SBP_5"/>
</dbReference>
<protein>
    <submittedName>
        <fullName evidence="8">ABC transporter substrate-binding protein</fullName>
    </submittedName>
</protein>
<name>A0A8J3TC13_9ACTN</name>
<dbReference type="GO" id="GO:0030313">
    <property type="term" value="C:cell envelope"/>
    <property type="evidence" value="ECO:0007669"/>
    <property type="project" value="UniProtKB-SubCell"/>
</dbReference>
<evidence type="ECO:0000259" key="7">
    <source>
        <dbReference type="Pfam" id="PF00496"/>
    </source>
</evidence>
<evidence type="ECO:0000256" key="4">
    <source>
        <dbReference type="ARBA" id="ARBA00022729"/>
    </source>
</evidence>
<evidence type="ECO:0000256" key="1">
    <source>
        <dbReference type="ARBA" id="ARBA00004196"/>
    </source>
</evidence>
<dbReference type="PANTHER" id="PTHR30290:SF10">
    <property type="entry name" value="PERIPLASMIC OLIGOPEPTIDE-BINDING PROTEIN-RELATED"/>
    <property type="match status" value="1"/>
</dbReference>
<proteinExistence type="inferred from homology"/>
<evidence type="ECO:0000256" key="2">
    <source>
        <dbReference type="ARBA" id="ARBA00005695"/>
    </source>
</evidence>
<comment type="caution">
    <text evidence="8">The sequence shown here is derived from an EMBL/GenBank/DDBJ whole genome shotgun (WGS) entry which is preliminary data.</text>
</comment>
<evidence type="ECO:0000256" key="6">
    <source>
        <dbReference type="SAM" id="SignalP"/>
    </source>
</evidence>
<feature type="chain" id="PRO_5035223224" evidence="6">
    <location>
        <begin position="26"/>
        <end position="544"/>
    </location>
</feature>
<dbReference type="Pfam" id="PF00496">
    <property type="entry name" value="SBP_bac_5"/>
    <property type="match status" value="1"/>
</dbReference>
<dbReference type="CDD" id="cd08512">
    <property type="entry name" value="PBP2_NikA_DppA_OppA_like_7"/>
    <property type="match status" value="1"/>
</dbReference>
<dbReference type="PANTHER" id="PTHR30290">
    <property type="entry name" value="PERIPLASMIC BINDING COMPONENT OF ABC TRANSPORTER"/>
    <property type="match status" value="1"/>
</dbReference>
<dbReference type="GO" id="GO:0015833">
    <property type="term" value="P:peptide transport"/>
    <property type="evidence" value="ECO:0007669"/>
    <property type="project" value="TreeGrafter"/>
</dbReference>
<dbReference type="SUPFAM" id="SSF53850">
    <property type="entry name" value="Periplasmic binding protein-like II"/>
    <property type="match status" value="1"/>
</dbReference>
<dbReference type="Gene3D" id="3.90.76.10">
    <property type="entry name" value="Dipeptide-binding Protein, Domain 1"/>
    <property type="match status" value="1"/>
</dbReference>
<evidence type="ECO:0000313" key="9">
    <source>
        <dbReference type="Proteomes" id="UP000599074"/>
    </source>
</evidence>
<gene>
    <name evidence="8" type="ORF">Pme01_23380</name>
</gene>
<feature type="domain" description="Solute-binding protein family 5" evidence="7">
    <location>
        <begin position="105"/>
        <end position="466"/>
    </location>
</feature>
<dbReference type="PROSITE" id="PS51318">
    <property type="entry name" value="TAT"/>
    <property type="match status" value="1"/>
</dbReference>
<keyword evidence="4 6" id="KW-0732">Signal</keyword>
<dbReference type="InterPro" id="IPR000914">
    <property type="entry name" value="SBP_5_dom"/>
</dbReference>
<dbReference type="GO" id="GO:0042597">
    <property type="term" value="C:periplasmic space"/>
    <property type="evidence" value="ECO:0007669"/>
    <property type="project" value="UniProtKB-ARBA"/>
</dbReference>
<dbReference type="Gene3D" id="3.10.105.10">
    <property type="entry name" value="Dipeptide-binding Protein, Domain 3"/>
    <property type="match status" value="1"/>
</dbReference>
<feature type="region of interest" description="Disordered" evidence="5">
    <location>
        <begin position="30"/>
        <end position="54"/>
    </location>
</feature>
<dbReference type="RefSeq" id="WP_168115355.1">
    <property type="nucleotide sequence ID" value="NZ_BOON01000019.1"/>
</dbReference>